<reference evidence="3" key="1">
    <citation type="submission" date="2011-05" db="EMBL/GenBank/DDBJ databases">
        <authorList>
            <person name="Ma H."/>
            <person name="Zhou Q."/>
            <person name="Igarashi Y."/>
            <person name="Tang G."/>
        </authorList>
    </citation>
    <scope>NUCLEOTIDE SEQUENCE</scope>
</reference>
<keyword evidence="3" id="KW-0560">Oxidoreductase</keyword>
<dbReference type="SUPFAM" id="SSF54909">
    <property type="entry name" value="Dimeric alpha+beta barrel"/>
    <property type="match status" value="1"/>
</dbReference>
<feature type="domain" description="ABM" evidence="2">
    <location>
        <begin position="42"/>
        <end position="132"/>
    </location>
</feature>
<proteinExistence type="predicted"/>
<evidence type="ECO:0000313" key="3">
    <source>
        <dbReference type="EMBL" id="AFJ52717.1"/>
    </source>
</evidence>
<feature type="region of interest" description="Disordered" evidence="1">
    <location>
        <begin position="133"/>
        <end position="152"/>
    </location>
</feature>
<organism evidence="3">
    <name type="scientific">Micromonospora okii</name>
    <dbReference type="NCBI Taxonomy" id="1182970"/>
    <lineage>
        <taxon>Bacteria</taxon>
        <taxon>Bacillati</taxon>
        <taxon>Actinomycetota</taxon>
        <taxon>Actinomycetes</taxon>
        <taxon>Micromonosporales</taxon>
        <taxon>Micromonosporaceae</taxon>
        <taxon>Micromonospora</taxon>
    </lineage>
</organism>
<dbReference type="PROSITE" id="PS51725">
    <property type="entry name" value="ABM"/>
    <property type="match status" value="1"/>
</dbReference>
<sequence>MRPATSTVDTTTAASAARHRSDVGSVLDMRAGGLDPAERDAVVFVNRFTVHASAEDFERTFSETSEFMASQPGFVAHTLVRHLEKPGAYVNLAYWRDEESFRRALAQPGFAPHAAALRALATSDPNLYRPALHRDAAPAAGGTGPGPGRDTR</sequence>
<keyword evidence="3" id="KW-0503">Monooxygenase</keyword>
<dbReference type="Pfam" id="PF03992">
    <property type="entry name" value="ABM"/>
    <property type="match status" value="1"/>
</dbReference>
<dbReference type="AlphaFoldDB" id="A0A023GUJ6"/>
<accession>A0A023GUJ6</accession>
<dbReference type="GO" id="GO:0004497">
    <property type="term" value="F:monooxygenase activity"/>
    <property type="evidence" value="ECO:0007669"/>
    <property type="project" value="UniProtKB-KW"/>
</dbReference>
<dbReference type="InterPro" id="IPR011008">
    <property type="entry name" value="Dimeric_a/b-barrel"/>
</dbReference>
<protein>
    <submittedName>
        <fullName evidence="3">Monooxygenase</fullName>
    </submittedName>
</protein>
<evidence type="ECO:0000256" key="1">
    <source>
        <dbReference type="SAM" id="MobiDB-lite"/>
    </source>
</evidence>
<feature type="compositionally biased region" description="Gly residues" evidence="1">
    <location>
        <begin position="141"/>
        <end position="152"/>
    </location>
</feature>
<reference evidence="3" key="2">
    <citation type="journal article" date="2013" name="Chem. Biol.">
        <title>Unconventional origin and hybrid system for construction of pyrrolopyrrole moiety in kosinostatin biosynthesis.</title>
        <authorList>
            <person name="Ma H.M."/>
            <person name="Zhou Q."/>
            <person name="Tang Y.M."/>
            <person name="Zhang Z."/>
            <person name="Chen Y.S."/>
            <person name="He H.Y."/>
            <person name="Pan H.X."/>
            <person name="Tang M.C."/>
            <person name="Gao J.F."/>
            <person name="Zhao S.Y."/>
            <person name="Igarashi Y."/>
            <person name="Tang G.L."/>
        </authorList>
    </citation>
    <scope>NUCLEOTIDE SEQUENCE</scope>
</reference>
<dbReference type="InterPro" id="IPR007138">
    <property type="entry name" value="ABM_dom"/>
</dbReference>
<name>A0A023GUJ6_9ACTN</name>
<dbReference type="EMBL" id="JN038178">
    <property type="protein sequence ID" value="AFJ52717.1"/>
    <property type="molecule type" value="Genomic_DNA"/>
</dbReference>
<dbReference type="Gene3D" id="3.30.70.100">
    <property type="match status" value="1"/>
</dbReference>
<evidence type="ECO:0000259" key="2">
    <source>
        <dbReference type="PROSITE" id="PS51725"/>
    </source>
</evidence>